<dbReference type="GO" id="GO:0015807">
    <property type="term" value="P:L-amino acid transport"/>
    <property type="evidence" value="ECO:0007669"/>
    <property type="project" value="TreeGrafter"/>
</dbReference>
<reference evidence="7" key="1">
    <citation type="submission" date="2020-11" db="EMBL/GenBank/DDBJ databases">
        <title>Nocardia NEAU-351.nov., a novel actinomycete isolated from the cow dung.</title>
        <authorList>
            <person name="Zhang X."/>
        </authorList>
    </citation>
    <scope>NUCLEOTIDE SEQUENCE</scope>
    <source>
        <strain evidence="7">NEAU-351</strain>
    </source>
</reference>
<proteinExistence type="inferred from homology"/>
<dbReference type="InterPro" id="IPR003593">
    <property type="entry name" value="AAA+_ATPase"/>
</dbReference>
<sequence>MSTSSPLLSVRELAVRYGSAQALLDVSLEIPANSAVAVLGANGAGKSTLARALSGLIPVAGGTVEFDGADITGSSATKVRRAGMIHLPEGRGVFPRLTVQENLRLALSVDRIGRAAAFERAFTFFPVLGQRRKQVAGTLSGGEQQMLSLARALMVNPKLVIADEMSLGLAPKLVDVVFDGLAAARRAGVAVLMIEQFASRAIAFADHCVILQRGGLAWSGPARQAGDELLHRYLGGAA</sequence>
<dbReference type="PROSITE" id="PS00211">
    <property type="entry name" value="ABC_TRANSPORTER_1"/>
    <property type="match status" value="1"/>
</dbReference>
<comment type="caution">
    <text evidence="7">The sequence shown here is derived from an EMBL/GenBank/DDBJ whole genome shotgun (WGS) entry which is preliminary data.</text>
</comment>
<evidence type="ECO:0000313" key="7">
    <source>
        <dbReference type="EMBL" id="MBH0779775.1"/>
    </source>
</evidence>
<keyword evidence="8" id="KW-1185">Reference proteome</keyword>
<dbReference type="InterPro" id="IPR052156">
    <property type="entry name" value="BCAA_Transport_ATP-bd_LivF"/>
</dbReference>
<evidence type="ECO:0000313" key="8">
    <source>
        <dbReference type="Proteomes" id="UP000655751"/>
    </source>
</evidence>
<dbReference type="SMART" id="SM00382">
    <property type="entry name" value="AAA"/>
    <property type="match status" value="1"/>
</dbReference>
<evidence type="ECO:0000256" key="4">
    <source>
        <dbReference type="ARBA" id="ARBA00022840"/>
    </source>
</evidence>
<evidence type="ECO:0000256" key="1">
    <source>
        <dbReference type="ARBA" id="ARBA00005417"/>
    </source>
</evidence>
<comment type="similarity">
    <text evidence="1">Belongs to the ABC transporter superfamily.</text>
</comment>
<organism evidence="7 8">
    <name type="scientific">Nocardia bovistercoris</name>
    <dbReference type="NCBI Taxonomy" id="2785916"/>
    <lineage>
        <taxon>Bacteria</taxon>
        <taxon>Bacillati</taxon>
        <taxon>Actinomycetota</taxon>
        <taxon>Actinomycetes</taxon>
        <taxon>Mycobacteriales</taxon>
        <taxon>Nocardiaceae</taxon>
        <taxon>Nocardia</taxon>
    </lineage>
</organism>
<evidence type="ECO:0000256" key="2">
    <source>
        <dbReference type="ARBA" id="ARBA00022448"/>
    </source>
</evidence>
<dbReference type="Gene3D" id="3.40.50.300">
    <property type="entry name" value="P-loop containing nucleotide triphosphate hydrolases"/>
    <property type="match status" value="1"/>
</dbReference>
<dbReference type="PANTHER" id="PTHR43820">
    <property type="entry name" value="HIGH-AFFINITY BRANCHED-CHAIN AMINO ACID TRANSPORT ATP-BINDING PROTEIN LIVF"/>
    <property type="match status" value="1"/>
</dbReference>
<evidence type="ECO:0000256" key="3">
    <source>
        <dbReference type="ARBA" id="ARBA00022741"/>
    </source>
</evidence>
<dbReference type="GO" id="GO:0015658">
    <property type="term" value="F:branched-chain amino acid transmembrane transporter activity"/>
    <property type="evidence" value="ECO:0007669"/>
    <property type="project" value="TreeGrafter"/>
</dbReference>
<name>A0A931IG72_9NOCA</name>
<dbReference type="InterPro" id="IPR017871">
    <property type="entry name" value="ABC_transporter-like_CS"/>
</dbReference>
<dbReference type="PANTHER" id="PTHR43820:SF4">
    <property type="entry name" value="HIGH-AFFINITY BRANCHED-CHAIN AMINO ACID TRANSPORT ATP-BINDING PROTEIN LIVF"/>
    <property type="match status" value="1"/>
</dbReference>
<keyword evidence="2" id="KW-0813">Transport</keyword>
<dbReference type="EMBL" id="JADMLG010000012">
    <property type="protein sequence ID" value="MBH0779775.1"/>
    <property type="molecule type" value="Genomic_DNA"/>
</dbReference>
<dbReference type="Pfam" id="PF00005">
    <property type="entry name" value="ABC_tran"/>
    <property type="match status" value="1"/>
</dbReference>
<evidence type="ECO:0000256" key="5">
    <source>
        <dbReference type="ARBA" id="ARBA00022970"/>
    </source>
</evidence>
<dbReference type="GO" id="GO:0016887">
    <property type="term" value="F:ATP hydrolysis activity"/>
    <property type="evidence" value="ECO:0007669"/>
    <property type="project" value="InterPro"/>
</dbReference>
<dbReference type="Proteomes" id="UP000655751">
    <property type="component" value="Unassembled WGS sequence"/>
</dbReference>
<dbReference type="AlphaFoldDB" id="A0A931IG72"/>
<dbReference type="GO" id="GO:0005524">
    <property type="term" value="F:ATP binding"/>
    <property type="evidence" value="ECO:0007669"/>
    <property type="project" value="UniProtKB-KW"/>
</dbReference>
<gene>
    <name evidence="7" type="ORF">IT779_26230</name>
</gene>
<protein>
    <submittedName>
        <fullName evidence="7">ABC transporter ATP-binding protein</fullName>
    </submittedName>
</protein>
<dbReference type="InterPro" id="IPR027417">
    <property type="entry name" value="P-loop_NTPase"/>
</dbReference>
<dbReference type="RefSeq" id="WP_196152089.1">
    <property type="nucleotide sequence ID" value="NZ_JADMLG010000012.1"/>
</dbReference>
<keyword evidence="5" id="KW-0029">Amino-acid transport</keyword>
<feature type="domain" description="ABC transporter" evidence="6">
    <location>
        <begin position="8"/>
        <end position="238"/>
    </location>
</feature>
<keyword evidence="4 7" id="KW-0067">ATP-binding</keyword>
<dbReference type="CDD" id="cd03224">
    <property type="entry name" value="ABC_TM1139_LivF_branched"/>
    <property type="match status" value="1"/>
</dbReference>
<accession>A0A931IG72</accession>
<dbReference type="InterPro" id="IPR003439">
    <property type="entry name" value="ABC_transporter-like_ATP-bd"/>
</dbReference>
<keyword evidence="3" id="KW-0547">Nucleotide-binding</keyword>
<dbReference type="SUPFAM" id="SSF52540">
    <property type="entry name" value="P-loop containing nucleoside triphosphate hydrolases"/>
    <property type="match status" value="1"/>
</dbReference>
<dbReference type="PROSITE" id="PS50893">
    <property type="entry name" value="ABC_TRANSPORTER_2"/>
    <property type="match status" value="1"/>
</dbReference>
<evidence type="ECO:0000259" key="6">
    <source>
        <dbReference type="PROSITE" id="PS50893"/>
    </source>
</evidence>